<dbReference type="EMBL" id="LN614830">
    <property type="protein sequence ID" value="CEG59477.1"/>
    <property type="molecule type" value="Genomic_DNA"/>
</dbReference>
<accession>A0A098GBY3</accession>
<dbReference type="HOGENOM" id="CLU_3104816_0_0_6"/>
<dbReference type="AlphaFoldDB" id="A0A098GBY3"/>
<name>A0A098GBY3_LEGMI</name>
<proteinExistence type="predicted"/>
<sequence length="51" mass="6102">MLTYLRKIIVKNQRRTLKLKINKILFPLREFVVQGKKGTMPHLRPPGLLRF</sequence>
<gene>
    <name evidence="1" type="ORF">LMI_0110</name>
</gene>
<dbReference type="Proteomes" id="UP000032414">
    <property type="component" value="Chromosome I"/>
</dbReference>
<organism evidence="1 2">
    <name type="scientific">Legionella micdadei</name>
    <name type="common">Tatlockia micdadei</name>
    <dbReference type="NCBI Taxonomy" id="451"/>
    <lineage>
        <taxon>Bacteria</taxon>
        <taxon>Pseudomonadati</taxon>
        <taxon>Pseudomonadota</taxon>
        <taxon>Gammaproteobacteria</taxon>
        <taxon>Legionellales</taxon>
        <taxon>Legionellaceae</taxon>
        <taxon>Legionella</taxon>
    </lineage>
</organism>
<protein>
    <submittedName>
        <fullName evidence="1">Uncharacterized protein</fullName>
    </submittedName>
</protein>
<evidence type="ECO:0000313" key="2">
    <source>
        <dbReference type="Proteomes" id="UP000032414"/>
    </source>
</evidence>
<reference evidence="2" key="1">
    <citation type="submission" date="2014-09" db="EMBL/GenBank/DDBJ databases">
        <authorList>
            <person name="Gomez-Valero L."/>
        </authorList>
    </citation>
    <scope>NUCLEOTIDE SEQUENCE [LARGE SCALE GENOMIC DNA]</scope>
    <source>
        <strain evidence="2">ATCC33218</strain>
    </source>
</reference>
<evidence type="ECO:0000313" key="1">
    <source>
        <dbReference type="EMBL" id="CEG59477.1"/>
    </source>
</evidence>
<dbReference type="KEGG" id="tmc:LMI_0110"/>